<proteinExistence type="predicted"/>
<dbReference type="OrthoDB" id="419694at2759"/>
<protein>
    <recommendedName>
        <fullName evidence="2">2'-phosphotransferase</fullName>
        <ecNumber evidence="2">2.7.1.160</ecNumber>
    </recommendedName>
</protein>
<feature type="compositionally biased region" description="Low complexity" evidence="4">
    <location>
        <begin position="99"/>
        <end position="110"/>
    </location>
</feature>
<evidence type="ECO:0000256" key="2">
    <source>
        <dbReference type="ARBA" id="ARBA00012007"/>
    </source>
</evidence>
<dbReference type="EC" id="2.7.1.160" evidence="2"/>
<organism evidence="5 6">
    <name type="scientific">Symbiodinium microadriaticum</name>
    <name type="common">Dinoflagellate</name>
    <name type="synonym">Zooxanthella microadriatica</name>
    <dbReference type="NCBI Taxonomy" id="2951"/>
    <lineage>
        <taxon>Eukaryota</taxon>
        <taxon>Sar</taxon>
        <taxon>Alveolata</taxon>
        <taxon>Dinophyceae</taxon>
        <taxon>Suessiales</taxon>
        <taxon>Symbiodiniaceae</taxon>
        <taxon>Symbiodinium</taxon>
    </lineage>
</organism>
<feature type="region of interest" description="Disordered" evidence="4">
    <location>
        <begin position="92"/>
        <end position="182"/>
    </location>
</feature>
<accession>A0A1Q9E8D6</accession>
<sequence>MNADVMTTELENSISKNLSRILRYEAYKYDISQDPNGFILLEEFLEKSNLGYTREQVLYVAERSQGGRGKRFQVDIPAKGIVRLKAYYRNGPKDEGKAKSSGKASGRSGKQYTSENGYNRCDGFRGDRASAGPSFETGREKSYGSQPSKAQEETMAAGKGKQSYYSAPSREPGETGGSGAREPRMFSYAWDQDRKQCWNGASAAQSSAAAPAPVWPTDSASSQPKAAEDNGEAQKDVAEKQEEWHKFLDDDNRPYFYFLPTQEYFYPEDARKFGWTQYEHDGCHWWCHDSGRFFFEPDGN</sequence>
<comment type="catalytic activity">
    <reaction evidence="3">
        <text>2'-phospho-[ligated tRNA] + NAD(+) = mature tRNA + ADP-alpha-D-ribose 1'',2''-cyclic phosphate + nicotinamide</text>
        <dbReference type="Rhea" id="RHEA:23324"/>
        <dbReference type="Rhea" id="RHEA-COMP:11106"/>
        <dbReference type="Rhea" id="RHEA-COMP:11107"/>
        <dbReference type="ChEBI" id="CHEBI:17154"/>
        <dbReference type="ChEBI" id="CHEBI:57540"/>
        <dbReference type="ChEBI" id="CHEBI:76596"/>
        <dbReference type="ChEBI" id="CHEBI:82883"/>
        <dbReference type="ChEBI" id="CHEBI:85027"/>
        <dbReference type="EC" id="2.7.1.160"/>
    </reaction>
</comment>
<evidence type="ECO:0000313" key="6">
    <source>
        <dbReference type="Proteomes" id="UP000186817"/>
    </source>
</evidence>
<dbReference type="SUPFAM" id="SSF56399">
    <property type="entry name" value="ADP-ribosylation"/>
    <property type="match status" value="1"/>
</dbReference>
<comment type="function">
    <text evidence="1">Catalyzes the last step of tRNA splicing, the transfer of the splice junction 2'-phosphate from ligated tRNA to NAD to produce ADP-ribose 1''-2'' cyclic phosphate.</text>
</comment>
<feature type="compositionally biased region" description="Basic and acidic residues" evidence="4">
    <location>
        <begin position="226"/>
        <end position="239"/>
    </location>
</feature>
<dbReference type="AlphaFoldDB" id="A0A1Q9E8D6"/>
<dbReference type="InterPro" id="IPR042080">
    <property type="entry name" value="RNA_2'-PTrans_N"/>
</dbReference>
<evidence type="ECO:0000256" key="3">
    <source>
        <dbReference type="ARBA" id="ARBA00047949"/>
    </source>
</evidence>
<comment type="caution">
    <text evidence="5">The sequence shown here is derived from an EMBL/GenBank/DDBJ whole genome shotgun (WGS) entry which is preliminary data.</text>
</comment>
<reference evidence="5 6" key="1">
    <citation type="submission" date="2016-02" db="EMBL/GenBank/DDBJ databases">
        <title>Genome analysis of coral dinoflagellate symbionts highlights evolutionary adaptations to a symbiotic lifestyle.</title>
        <authorList>
            <person name="Aranda M."/>
            <person name="Li Y."/>
            <person name="Liew Y.J."/>
            <person name="Baumgarten S."/>
            <person name="Simakov O."/>
            <person name="Wilson M."/>
            <person name="Piel J."/>
            <person name="Ashoor H."/>
            <person name="Bougouffa S."/>
            <person name="Bajic V.B."/>
            <person name="Ryu T."/>
            <person name="Ravasi T."/>
            <person name="Bayer T."/>
            <person name="Micklem G."/>
            <person name="Kim H."/>
            <person name="Bhak J."/>
            <person name="Lajeunesse T.C."/>
            <person name="Voolstra C.R."/>
        </authorList>
    </citation>
    <scope>NUCLEOTIDE SEQUENCE [LARGE SCALE GENOMIC DNA]</scope>
    <source>
        <strain evidence="5 6">CCMP2467</strain>
    </source>
</reference>
<feature type="compositionally biased region" description="Low complexity" evidence="4">
    <location>
        <begin position="201"/>
        <end position="212"/>
    </location>
</feature>
<dbReference type="Pfam" id="PF01885">
    <property type="entry name" value="PTS_2-RNA"/>
    <property type="match status" value="1"/>
</dbReference>
<dbReference type="EMBL" id="LSRX01000230">
    <property type="protein sequence ID" value="OLQ03672.1"/>
    <property type="molecule type" value="Genomic_DNA"/>
</dbReference>
<evidence type="ECO:0000256" key="1">
    <source>
        <dbReference type="ARBA" id="ARBA00003343"/>
    </source>
</evidence>
<name>A0A1Q9E8D6_SYMMI</name>
<evidence type="ECO:0000313" key="5">
    <source>
        <dbReference type="EMBL" id="OLQ03672.1"/>
    </source>
</evidence>
<dbReference type="GO" id="GO:0000215">
    <property type="term" value="F:tRNA 2'-phosphotransferase activity"/>
    <property type="evidence" value="ECO:0007669"/>
    <property type="project" value="UniProtKB-EC"/>
</dbReference>
<gene>
    <name evidence="5" type="ORF">AK812_SmicGene13340</name>
</gene>
<keyword evidence="6" id="KW-1185">Reference proteome</keyword>
<evidence type="ECO:0000256" key="4">
    <source>
        <dbReference type="SAM" id="MobiDB-lite"/>
    </source>
</evidence>
<dbReference type="InterPro" id="IPR002745">
    <property type="entry name" value="Ptrans_KptA/Tpt1"/>
</dbReference>
<feature type="region of interest" description="Disordered" evidence="4">
    <location>
        <begin position="199"/>
        <end position="239"/>
    </location>
</feature>
<dbReference type="Gene3D" id="1.10.10.970">
    <property type="entry name" value="RNA 2'-phosphotransferase, Tpt1/KptA family, N-terminal domain"/>
    <property type="match status" value="1"/>
</dbReference>
<dbReference type="Proteomes" id="UP000186817">
    <property type="component" value="Unassembled WGS sequence"/>
</dbReference>